<dbReference type="InterPro" id="IPR043128">
    <property type="entry name" value="Rev_trsase/Diguanyl_cyclase"/>
</dbReference>
<feature type="non-terminal residue" evidence="4">
    <location>
        <position position="1"/>
    </location>
</feature>
<organism evidence="4 5">
    <name type="scientific">Mucuna pruriens</name>
    <name type="common">Velvet bean</name>
    <name type="synonym">Dolichos pruriens</name>
    <dbReference type="NCBI Taxonomy" id="157652"/>
    <lineage>
        <taxon>Eukaryota</taxon>
        <taxon>Viridiplantae</taxon>
        <taxon>Streptophyta</taxon>
        <taxon>Embryophyta</taxon>
        <taxon>Tracheophyta</taxon>
        <taxon>Spermatophyta</taxon>
        <taxon>Magnoliopsida</taxon>
        <taxon>eudicotyledons</taxon>
        <taxon>Gunneridae</taxon>
        <taxon>Pentapetalae</taxon>
        <taxon>rosids</taxon>
        <taxon>fabids</taxon>
        <taxon>Fabales</taxon>
        <taxon>Fabaceae</taxon>
        <taxon>Papilionoideae</taxon>
        <taxon>50 kb inversion clade</taxon>
        <taxon>NPAAA clade</taxon>
        <taxon>indigoferoid/millettioid clade</taxon>
        <taxon>Phaseoleae</taxon>
        <taxon>Mucuna</taxon>
    </lineage>
</organism>
<feature type="domain" description="Integrase zinc-binding" evidence="3">
    <location>
        <begin position="291"/>
        <end position="346"/>
    </location>
</feature>
<name>A0A371G8Z2_MUCPR</name>
<dbReference type="InterPro" id="IPR012337">
    <property type="entry name" value="RNaseH-like_sf"/>
</dbReference>
<accession>A0A371G8Z2</accession>
<dbReference type="OrthoDB" id="1933708at2759"/>
<reference evidence="4" key="1">
    <citation type="submission" date="2018-05" db="EMBL/GenBank/DDBJ databases">
        <title>Draft genome of Mucuna pruriens seed.</title>
        <authorList>
            <person name="Nnadi N.E."/>
            <person name="Vos R."/>
            <person name="Hasami M.H."/>
            <person name="Devisetty U.K."/>
            <person name="Aguiy J.C."/>
        </authorList>
    </citation>
    <scope>NUCLEOTIDE SEQUENCE [LARGE SCALE GENOMIC DNA]</scope>
    <source>
        <strain evidence="4">JCA_2017</strain>
    </source>
</reference>
<dbReference type="Gene3D" id="3.30.70.270">
    <property type="match status" value="2"/>
</dbReference>
<proteinExistence type="predicted"/>
<dbReference type="Pfam" id="PF17919">
    <property type="entry name" value="RT_RNaseH_2"/>
    <property type="match status" value="1"/>
</dbReference>
<dbReference type="SUPFAM" id="SSF53098">
    <property type="entry name" value="Ribonuclease H-like"/>
    <property type="match status" value="1"/>
</dbReference>
<dbReference type="Gene3D" id="1.10.340.70">
    <property type="match status" value="1"/>
</dbReference>
<evidence type="ECO:0000259" key="3">
    <source>
        <dbReference type="Pfam" id="PF17921"/>
    </source>
</evidence>
<dbReference type="InterPro" id="IPR000477">
    <property type="entry name" value="RT_dom"/>
</dbReference>
<dbReference type="InterPro" id="IPR043502">
    <property type="entry name" value="DNA/RNA_pol_sf"/>
</dbReference>
<dbReference type="Pfam" id="PF17921">
    <property type="entry name" value="Integrase_H2C2"/>
    <property type="match status" value="1"/>
</dbReference>
<dbReference type="InterPro" id="IPR041577">
    <property type="entry name" value="RT_RNaseH_2"/>
</dbReference>
<dbReference type="InterPro" id="IPR036397">
    <property type="entry name" value="RNaseH_sf"/>
</dbReference>
<sequence length="455" mass="52645">MPFSLTNTLSTFISLMDHVLCSFSGKFVVVYFVDILIYNKSLKEHLEYLRSMLHMLRKEKLYAKFDKCSLCIEQVIFLGFVISSKGMEVDEEKVRAIEEWPTAKTLSEVRSFHGLDSFYRRFVKDFSTLVAPLTEIVKKSVGFKWEEGQEKAFNSLKENLTNAPLLVLPNFTKSFNIESIDIGAVLMQEGHHIAYFSEKLRGATVNYLIYNKKLFALGKLNKRHTKWLEFIEQFPYVIKYKKGKENICSLSTLDAKLLGFEYVKELYVIGPDFVHIYIACEKENKLCVSKSSLGELLIRKTHGGGLTGYFGIKMTLSTMCKYFYWPYKKHDVEKICDKYITCKKAKLKVNPHRLYTLLPISNAPWIDLSMDFLFSKMVHFIACHKTDDATNVADLLHDMPRSIVSNIYTKFLSHFWRTLWSKLGTQLLFSTTCHPQIDGQTEVVNHTLSTLHFST</sequence>
<dbReference type="AlphaFoldDB" id="A0A371G8Z2"/>
<dbReference type="Gene3D" id="3.30.420.10">
    <property type="entry name" value="Ribonuclease H-like superfamily/Ribonuclease H"/>
    <property type="match status" value="1"/>
</dbReference>
<dbReference type="PANTHER" id="PTHR35046">
    <property type="entry name" value="ZINC KNUCKLE (CCHC-TYPE) FAMILY PROTEIN"/>
    <property type="match status" value="1"/>
</dbReference>
<dbReference type="Proteomes" id="UP000257109">
    <property type="component" value="Unassembled WGS sequence"/>
</dbReference>
<dbReference type="FunFam" id="3.30.70.270:FF:000020">
    <property type="entry name" value="Transposon Tf2-6 polyprotein-like Protein"/>
    <property type="match status" value="1"/>
</dbReference>
<dbReference type="EMBL" id="QJKJ01006361">
    <property type="protein sequence ID" value="RDX86996.1"/>
    <property type="molecule type" value="Genomic_DNA"/>
</dbReference>
<dbReference type="Pfam" id="PF00078">
    <property type="entry name" value="RVT_1"/>
    <property type="match status" value="1"/>
</dbReference>
<evidence type="ECO:0000313" key="4">
    <source>
        <dbReference type="EMBL" id="RDX86996.1"/>
    </source>
</evidence>
<dbReference type="GO" id="GO:0003676">
    <property type="term" value="F:nucleic acid binding"/>
    <property type="evidence" value="ECO:0007669"/>
    <property type="project" value="InterPro"/>
</dbReference>
<keyword evidence="5" id="KW-1185">Reference proteome</keyword>
<dbReference type="SUPFAM" id="SSF56672">
    <property type="entry name" value="DNA/RNA polymerases"/>
    <property type="match status" value="1"/>
</dbReference>
<feature type="domain" description="Reverse transcriptase" evidence="1">
    <location>
        <begin position="1"/>
        <end position="82"/>
    </location>
</feature>
<evidence type="ECO:0000259" key="1">
    <source>
        <dbReference type="Pfam" id="PF00078"/>
    </source>
</evidence>
<gene>
    <name evidence="4" type="ORF">CR513_31601</name>
</gene>
<evidence type="ECO:0000259" key="2">
    <source>
        <dbReference type="Pfam" id="PF17919"/>
    </source>
</evidence>
<comment type="caution">
    <text evidence="4">The sequence shown here is derived from an EMBL/GenBank/DDBJ whole genome shotgun (WGS) entry which is preliminary data.</text>
</comment>
<dbReference type="PANTHER" id="PTHR35046:SF21">
    <property type="entry name" value="RETROTRANSPOSON GAG DOMAIN-CONTAINING PROTEIN-RELATED"/>
    <property type="match status" value="1"/>
</dbReference>
<protein>
    <recommendedName>
        <fullName evidence="6">Retrovirus-related Pol polyprotein from transposon 17.6</fullName>
    </recommendedName>
</protein>
<evidence type="ECO:0000313" key="5">
    <source>
        <dbReference type="Proteomes" id="UP000257109"/>
    </source>
</evidence>
<evidence type="ECO:0008006" key="6">
    <source>
        <dbReference type="Google" id="ProtNLM"/>
    </source>
</evidence>
<feature type="domain" description="Reverse transcriptase/retrotransposon-derived protein RNase H-like" evidence="2">
    <location>
        <begin position="145"/>
        <end position="230"/>
    </location>
</feature>
<dbReference type="InterPro" id="IPR041588">
    <property type="entry name" value="Integrase_H2C2"/>
</dbReference>